<dbReference type="RefSeq" id="WP_209859532.1">
    <property type="nucleotide sequence ID" value="NZ_JAGGLD010000001.1"/>
</dbReference>
<dbReference type="Pfam" id="PF00535">
    <property type="entry name" value="Glycos_transf_2"/>
    <property type="match status" value="1"/>
</dbReference>
<proteinExistence type="predicted"/>
<comment type="caution">
    <text evidence="2">The sequence shown here is derived from an EMBL/GenBank/DDBJ whole genome shotgun (WGS) entry which is preliminary data.</text>
</comment>
<sequence>MSRILIGSPVYQRPPILELFLNSLHRLESRGIDVDYLFVDDNVDTESSKLLQDFFHTHQPNCHPLIEGSKQEYYISNDITHFWNSSLVAKVALFKNKILDLAHRLEYDAVFLVDSDLILHPSTLVQLVESEKDIVSEIFWTRWTPESSLLPQVWLNDEYKLYAQAQGEQITFEEQQMREQQFLSTLKQPGLYEVGGLGACTLISLKALQLGVNFSPIPNVTFWGEDRHFCIRAAVLGCGLYVDTHYPAQHLYREEDIHRAQAELKSRIFPPSALLTKVTLSMTVFNEKGGKLADVLRSYRDIIDEAVIIDDGSTDGSGELCQEILGDIPLTLVRNEHASFHNEISLRKQQWRATIATSPEWILSMDADEMFEPAFKEGIRTLLRGTHVDAVCFRLYDMWSETHYRNDDFWKAHEFYRPFLVRYNPYFTYTWNDQSLHCGRFPNNVLGLSHILSSYRVQHWGWYTPEIRTSKYARYKKLDPEAQYGWMEQYESILDPFPVLEAWRSED</sequence>
<dbReference type="InterPro" id="IPR001173">
    <property type="entry name" value="Glyco_trans_2-like"/>
</dbReference>
<organism evidence="2 3">
    <name type="scientific">Paenibacillus shirakamiensis</name>
    <dbReference type="NCBI Taxonomy" id="1265935"/>
    <lineage>
        <taxon>Bacteria</taxon>
        <taxon>Bacillati</taxon>
        <taxon>Bacillota</taxon>
        <taxon>Bacilli</taxon>
        <taxon>Bacillales</taxon>
        <taxon>Paenibacillaceae</taxon>
        <taxon>Paenibacillus</taxon>
    </lineage>
</organism>
<dbReference type="PANTHER" id="PTHR43630:SF2">
    <property type="entry name" value="GLYCOSYLTRANSFERASE"/>
    <property type="match status" value="1"/>
</dbReference>
<dbReference type="Proteomes" id="UP001519288">
    <property type="component" value="Unassembled WGS sequence"/>
</dbReference>
<evidence type="ECO:0000259" key="1">
    <source>
        <dbReference type="Pfam" id="PF00535"/>
    </source>
</evidence>
<accession>A0ABS4JDV3</accession>
<name>A0ABS4JDV3_9BACL</name>
<evidence type="ECO:0000313" key="2">
    <source>
        <dbReference type="EMBL" id="MBP1999896.1"/>
    </source>
</evidence>
<gene>
    <name evidence="2" type="ORF">J2Z69_000915</name>
</gene>
<dbReference type="Gene3D" id="3.90.550.10">
    <property type="entry name" value="Spore Coat Polysaccharide Biosynthesis Protein SpsA, Chain A"/>
    <property type="match status" value="2"/>
</dbReference>
<dbReference type="SUPFAM" id="SSF53448">
    <property type="entry name" value="Nucleotide-diphospho-sugar transferases"/>
    <property type="match status" value="2"/>
</dbReference>
<dbReference type="EMBL" id="JAGGLD010000001">
    <property type="protein sequence ID" value="MBP1999896.1"/>
    <property type="molecule type" value="Genomic_DNA"/>
</dbReference>
<keyword evidence="3" id="KW-1185">Reference proteome</keyword>
<dbReference type="InterPro" id="IPR029044">
    <property type="entry name" value="Nucleotide-diphossugar_trans"/>
</dbReference>
<evidence type="ECO:0000313" key="3">
    <source>
        <dbReference type="Proteomes" id="UP001519288"/>
    </source>
</evidence>
<protein>
    <submittedName>
        <fullName evidence="2">Glycosyltransferase involved in cell wall biosynthesis</fullName>
    </submittedName>
</protein>
<dbReference type="PANTHER" id="PTHR43630">
    <property type="entry name" value="POLY-BETA-1,6-N-ACETYL-D-GLUCOSAMINE SYNTHASE"/>
    <property type="match status" value="1"/>
</dbReference>
<feature type="domain" description="Glycosyltransferase 2-like" evidence="1">
    <location>
        <begin position="282"/>
        <end position="415"/>
    </location>
</feature>
<reference evidence="2 3" key="1">
    <citation type="submission" date="2021-03" db="EMBL/GenBank/DDBJ databases">
        <title>Genomic Encyclopedia of Type Strains, Phase IV (KMG-IV): sequencing the most valuable type-strain genomes for metagenomic binning, comparative biology and taxonomic classification.</title>
        <authorList>
            <person name="Goeker M."/>
        </authorList>
    </citation>
    <scope>NUCLEOTIDE SEQUENCE [LARGE SCALE GENOMIC DNA]</scope>
    <source>
        <strain evidence="2 3">DSM 26806</strain>
    </source>
</reference>